<dbReference type="Proteomes" id="UP000001567">
    <property type="component" value="Chromosome"/>
</dbReference>
<gene>
    <name evidence="7" type="ordered locus">Pars_0383</name>
</gene>
<dbReference type="AlphaFoldDB" id="A4WHW8"/>
<dbReference type="Gene3D" id="3.20.20.70">
    <property type="entry name" value="Aldolase class I"/>
    <property type="match status" value="1"/>
</dbReference>
<evidence type="ECO:0000256" key="5">
    <source>
        <dbReference type="ARBA" id="ARBA00023014"/>
    </source>
</evidence>
<dbReference type="InterPro" id="IPR023885">
    <property type="entry name" value="4Fe4S-binding_SPASM_dom"/>
</dbReference>
<keyword evidence="5" id="KW-0411">Iron-sulfur</keyword>
<dbReference type="SUPFAM" id="SSF102114">
    <property type="entry name" value="Radical SAM enzymes"/>
    <property type="match status" value="1"/>
</dbReference>
<dbReference type="InterPro" id="IPR023819">
    <property type="entry name" value="Pep-mod_rSAM_AF0577"/>
</dbReference>
<evidence type="ECO:0000313" key="7">
    <source>
        <dbReference type="EMBL" id="ABP49985.1"/>
    </source>
</evidence>
<dbReference type="InterPro" id="IPR007197">
    <property type="entry name" value="rSAM"/>
</dbReference>
<evidence type="ECO:0000256" key="1">
    <source>
        <dbReference type="ARBA" id="ARBA00001966"/>
    </source>
</evidence>
<dbReference type="InterPro" id="IPR013785">
    <property type="entry name" value="Aldolase_TIM"/>
</dbReference>
<evidence type="ECO:0000256" key="2">
    <source>
        <dbReference type="ARBA" id="ARBA00022691"/>
    </source>
</evidence>
<dbReference type="NCBIfam" id="TIGR04085">
    <property type="entry name" value="rSAM_more_4Fe4S"/>
    <property type="match status" value="1"/>
</dbReference>
<dbReference type="STRING" id="340102.Pars_0383"/>
<dbReference type="EMBL" id="CP000660">
    <property type="protein sequence ID" value="ABP49985.1"/>
    <property type="molecule type" value="Genomic_DNA"/>
</dbReference>
<evidence type="ECO:0000313" key="8">
    <source>
        <dbReference type="Proteomes" id="UP000001567"/>
    </source>
</evidence>
<keyword evidence="3" id="KW-0479">Metal-binding</keyword>
<dbReference type="CDD" id="cd01335">
    <property type="entry name" value="Radical_SAM"/>
    <property type="match status" value="1"/>
</dbReference>
<dbReference type="KEGG" id="pas:Pars_0383"/>
<organism evidence="7 8">
    <name type="scientific">Pyrobaculum arsenaticum (strain DSM 13514 / JCM 11321 / PZ6)</name>
    <dbReference type="NCBI Taxonomy" id="340102"/>
    <lineage>
        <taxon>Archaea</taxon>
        <taxon>Thermoproteota</taxon>
        <taxon>Thermoprotei</taxon>
        <taxon>Thermoproteales</taxon>
        <taxon>Thermoproteaceae</taxon>
        <taxon>Pyrobaculum</taxon>
    </lineage>
</organism>
<dbReference type="HOGENOM" id="CLU_777602_0_0_2"/>
<name>A4WHW8_PYRAR</name>
<evidence type="ECO:0000256" key="4">
    <source>
        <dbReference type="ARBA" id="ARBA00023004"/>
    </source>
</evidence>
<keyword evidence="2" id="KW-0949">S-adenosyl-L-methionine</keyword>
<dbReference type="GO" id="GO:0046872">
    <property type="term" value="F:metal ion binding"/>
    <property type="evidence" value="ECO:0007669"/>
    <property type="project" value="UniProtKB-KW"/>
</dbReference>
<dbReference type="Pfam" id="PF04055">
    <property type="entry name" value="Radical_SAM"/>
    <property type="match status" value="1"/>
</dbReference>
<dbReference type="PANTHER" id="PTHR43273">
    <property type="entry name" value="ANAEROBIC SULFATASE-MATURATING ENZYME HOMOLOG ASLB-RELATED"/>
    <property type="match status" value="1"/>
</dbReference>
<dbReference type="InterPro" id="IPR023867">
    <property type="entry name" value="Sulphatase_maturase_rSAM"/>
</dbReference>
<protein>
    <submittedName>
        <fullName evidence="7">Radical SAM domain protein</fullName>
    </submittedName>
</protein>
<dbReference type="PANTHER" id="PTHR43273:SF2">
    <property type="entry name" value="RADICAL SAM CORE DOMAIN-CONTAINING PROTEIN"/>
    <property type="match status" value="1"/>
</dbReference>
<dbReference type="GO" id="GO:0016491">
    <property type="term" value="F:oxidoreductase activity"/>
    <property type="evidence" value="ECO:0007669"/>
    <property type="project" value="InterPro"/>
</dbReference>
<dbReference type="SFLD" id="SFLDG01104">
    <property type="entry name" value="Uncharacterised_Radical_SAM_Su"/>
    <property type="match status" value="1"/>
</dbReference>
<dbReference type="GO" id="GO:0051536">
    <property type="term" value="F:iron-sulfur cluster binding"/>
    <property type="evidence" value="ECO:0007669"/>
    <property type="project" value="UniProtKB-KW"/>
</dbReference>
<dbReference type="PhylomeDB" id="A4WHW8"/>
<dbReference type="PROSITE" id="PS51257">
    <property type="entry name" value="PROKAR_LIPOPROTEIN"/>
    <property type="match status" value="1"/>
</dbReference>
<accession>A4WHW8</accession>
<dbReference type="NCBIfam" id="TIGR04084">
    <property type="entry name" value="rSAM_AF0577"/>
    <property type="match status" value="1"/>
</dbReference>
<keyword evidence="4" id="KW-0408">Iron</keyword>
<dbReference type="PROSITE" id="PS51918">
    <property type="entry name" value="RADICAL_SAM"/>
    <property type="match status" value="1"/>
</dbReference>
<sequence length="380" mass="42998">MRRRRIAERRDGLPLRWAQHRAGAVLWFVLTTGACNLACKYCGGSFSNKHSPWRPRAAPGEVAKFIASRDSSPVVFFYGGEPLLNPQYIAKVMDALGNARFGIQTNGTLVKRLPTELWRRFSTVLLSIDGPKEVTDYYRGVGVYDKVVDALRWLKNEVGCRCKVIARMAVSKRSQLYRDVVHLLGLGFDAVHWQLNVIWTEEWGPAEFLKWAEESYLPDVGKLRDLFLAEARRGRVLGIIPFLGIYRALLVRPYDWVPCGAGKHSFAINTDGRVLHCPIAVSEKWATAGHIKIGIKNGVKLKDKCLTCEYRHVCGGRCLYTHYEDYWGEEGFDAVCQVTKRTIRILEEGAPILAELMRGGVVRKEDIDYDPLLDSTEVIP</sequence>
<dbReference type="SFLD" id="SFLDS00029">
    <property type="entry name" value="Radical_SAM"/>
    <property type="match status" value="1"/>
</dbReference>
<proteinExistence type="predicted"/>
<evidence type="ECO:0000256" key="3">
    <source>
        <dbReference type="ARBA" id="ARBA00022723"/>
    </source>
</evidence>
<evidence type="ECO:0000259" key="6">
    <source>
        <dbReference type="PROSITE" id="PS51918"/>
    </source>
</evidence>
<feature type="domain" description="Radical SAM core" evidence="6">
    <location>
        <begin position="20"/>
        <end position="235"/>
    </location>
</feature>
<comment type="cofactor">
    <cofactor evidence="1">
        <name>[4Fe-4S] cluster</name>
        <dbReference type="ChEBI" id="CHEBI:49883"/>
    </cofactor>
</comment>
<reference evidence="7 8" key="1">
    <citation type="submission" date="2007-04" db="EMBL/GenBank/DDBJ databases">
        <title>Complete sequence of Pyrobaculum arsenaticum DSM 13514.</title>
        <authorList>
            <consortium name="US DOE Joint Genome Institute"/>
            <person name="Copeland A."/>
            <person name="Lucas S."/>
            <person name="Lapidus A."/>
            <person name="Barry K."/>
            <person name="Glavina del Rio T."/>
            <person name="Dalin E."/>
            <person name="Tice H."/>
            <person name="Pitluck S."/>
            <person name="Chain P."/>
            <person name="Malfatti S."/>
            <person name="Shin M."/>
            <person name="Vergez L."/>
            <person name="Schmutz J."/>
            <person name="Larimer F."/>
            <person name="Land M."/>
            <person name="Hauser L."/>
            <person name="Kyrpides N."/>
            <person name="Mikhailova N."/>
            <person name="Cozen A.E."/>
            <person name="Fitz-Gibbon S.T."/>
            <person name="House C.H."/>
            <person name="Saltikov C."/>
            <person name="Lowe T.M."/>
            <person name="Richardson P."/>
        </authorList>
    </citation>
    <scope>NUCLEOTIDE SEQUENCE [LARGE SCALE GENOMIC DNA]</scope>
    <source>
        <strain evidence="8">ATCC 700994 / DSM 13514 / JCM 11321 / PZ6</strain>
    </source>
</reference>
<dbReference type="InterPro" id="IPR058240">
    <property type="entry name" value="rSAM_sf"/>
</dbReference>
<dbReference type="SFLD" id="SFLDG01067">
    <property type="entry name" value="SPASM/twitch_domain_containing"/>
    <property type="match status" value="1"/>
</dbReference>